<evidence type="ECO:0000313" key="1">
    <source>
        <dbReference type="EMBL" id="JAD61461.1"/>
    </source>
</evidence>
<reference evidence="1" key="2">
    <citation type="journal article" date="2015" name="Data Brief">
        <title>Shoot transcriptome of the giant reed, Arundo donax.</title>
        <authorList>
            <person name="Barrero R.A."/>
            <person name="Guerrero F.D."/>
            <person name="Moolhuijzen P."/>
            <person name="Goolsby J.A."/>
            <person name="Tidwell J."/>
            <person name="Bellgard S.E."/>
            <person name="Bellgard M.I."/>
        </authorList>
    </citation>
    <scope>NUCLEOTIDE SEQUENCE</scope>
    <source>
        <tissue evidence="1">Shoot tissue taken approximately 20 cm above the soil surface</tissue>
    </source>
</reference>
<sequence>MTHPEWILYMVHYFLFLSRESV</sequence>
<dbReference type="EMBL" id="GBRH01236434">
    <property type="protein sequence ID" value="JAD61461.1"/>
    <property type="molecule type" value="Transcribed_RNA"/>
</dbReference>
<reference evidence="1" key="1">
    <citation type="submission" date="2014-09" db="EMBL/GenBank/DDBJ databases">
        <authorList>
            <person name="Magalhaes I.L.F."/>
            <person name="Oliveira U."/>
            <person name="Santos F.R."/>
            <person name="Vidigal T.H.D.A."/>
            <person name="Brescovit A.D."/>
            <person name="Santos A.J."/>
        </authorList>
    </citation>
    <scope>NUCLEOTIDE SEQUENCE</scope>
    <source>
        <tissue evidence="1">Shoot tissue taken approximately 20 cm above the soil surface</tissue>
    </source>
</reference>
<dbReference type="AlphaFoldDB" id="A0A0A9BDQ3"/>
<proteinExistence type="predicted"/>
<organism evidence="1">
    <name type="scientific">Arundo donax</name>
    <name type="common">Giant reed</name>
    <name type="synonym">Donax arundinaceus</name>
    <dbReference type="NCBI Taxonomy" id="35708"/>
    <lineage>
        <taxon>Eukaryota</taxon>
        <taxon>Viridiplantae</taxon>
        <taxon>Streptophyta</taxon>
        <taxon>Embryophyta</taxon>
        <taxon>Tracheophyta</taxon>
        <taxon>Spermatophyta</taxon>
        <taxon>Magnoliopsida</taxon>
        <taxon>Liliopsida</taxon>
        <taxon>Poales</taxon>
        <taxon>Poaceae</taxon>
        <taxon>PACMAD clade</taxon>
        <taxon>Arundinoideae</taxon>
        <taxon>Arundineae</taxon>
        <taxon>Arundo</taxon>
    </lineage>
</organism>
<protein>
    <submittedName>
        <fullName evidence="1">Uncharacterized protein</fullName>
    </submittedName>
</protein>
<name>A0A0A9BDQ3_ARUDO</name>
<accession>A0A0A9BDQ3</accession>